<feature type="region of interest" description="Disordered" evidence="1">
    <location>
        <begin position="393"/>
        <end position="435"/>
    </location>
</feature>
<reference evidence="2 3" key="1">
    <citation type="submission" date="2019-01" db="EMBL/GenBank/DDBJ databases">
        <title>Sequencing of cultivated peanut Arachis hypogaea provides insights into genome evolution and oil improvement.</title>
        <authorList>
            <person name="Chen X."/>
        </authorList>
    </citation>
    <scope>NUCLEOTIDE SEQUENCE [LARGE SCALE GENOMIC DNA]</scope>
    <source>
        <strain evidence="3">cv. Fuhuasheng</strain>
        <tissue evidence="2">Leaves</tissue>
    </source>
</reference>
<feature type="compositionally biased region" description="Low complexity" evidence="1">
    <location>
        <begin position="394"/>
        <end position="411"/>
    </location>
</feature>
<name>A0A445AB29_ARAHY</name>
<sequence length="435" mass="46926">MHAAGGGGSWFRRGGRGRATAATPLPFFTRAHRDPLPSFSPSLSRTSSNQSSPLASLPYLTTAQQRRALLPHCPFAPSRRCLPQSLSQKEPEPPLPVPLPQSRSQKQPEPPLPVPLLLALSRHAQTVGAPPLPPLSPLFHFYNPGSENRFGPNRLNCESLRKAVQTNAKTAEFRNCNQIGEPAKNQSIEPNRDPTGFLKRQPNVAVSLTEAPASPNSAFQTPERLSVSLAHTQSREGSSDLSISLSSTPSSHRLVLPPSFLRTATVCSLTSPPSRSSHRNLRSHHLLHHSCMLCLPWCLSVSLSPLVTRCLCPPPQPLSLACSLACSTASVADLLLEAGGSLCPARLCGRYQIPRFTTSIAKLESAPASKKTNKQMTSESEYVLVDVLGLGAAEKSPTGSSPPSGNSTSSSENEKNRERGFHLESPKREEHDKES</sequence>
<dbReference type="Proteomes" id="UP000289738">
    <property type="component" value="Chromosome B03"/>
</dbReference>
<feature type="compositionally biased region" description="Basic and acidic residues" evidence="1">
    <location>
        <begin position="412"/>
        <end position="435"/>
    </location>
</feature>
<organism evidence="2 3">
    <name type="scientific">Arachis hypogaea</name>
    <name type="common">Peanut</name>
    <dbReference type="NCBI Taxonomy" id="3818"/>
    <lineage>
        <taxon>Eukaryota</taxon>
        <taxon>Viridiplantae</taxon>
        <taxon>Streptophyta</taxon>
        <taxon>Embryophyta</taxon>
        <taxon>Tracheophyta</taxon>
        <taxon>Spermatophyta</taxon>
        <taxon>Magnoliopsida</taxon>
        <taxon>eudicotyledons</taxon>
        <taxon>Gunneridae</taxon>
        <taxon>Pentapetalae</taxon>
        <taxon>rosids</taxon>
        <taxon>fabids</taxon>
        <taxon>Fabales</taxon>
        <taxon>Fabaceae</taxon>
        <taxon>Papilionoideae</taxon>
        <taxon>50 kb inversion clade</taxon>
        <taxon>dalbergioids sensu lato</taxon>
        <taxon>Dalbergieae</taxon>
        <taxon>Pterocarpus clade</taxon>
        <taxon>Arachis</taxon>
    </lineage>
</organism>
<dbReference type="AlphaFoldDB" id="A0A445AB29"/>
<feature type="compositionally biased region" description="Low complexity" evidence="1">
    <location>
        <begin position="36"/>
        <end position="48"/>
    </location>
</feature>
<feature type="region of interest" description="Disordered" evidence="1">
    <location>
        <begin position="84"/>
        <end position="113"/>
    </location>
</feature>
<keyword evidence="3" id="KW-1185">Reference proteome</keyword>
<feature type="region of interest" description="Disordered" evidence="1">
    <location>
        <begin position="26"/>
        <end position="54"/>
    </location>
</feature>
<comment type="caution">
    <text evidence="2">The sequence shown here is derived from an EMBL/GenBank/DDBJ whole genome shotgun (WGS) entry which is preliminary data.</text>
</comment>
<gene>
    <name evidence="2" type="ORF">Ahy_B03g068850</name>
</gene>
<dbReference type="EMBL" id="SDMP01000013">
    <property type="protein sequence ID" value="RYR23656.1"/>
    <property type="molecule type" value="Genomic_DNA"/>
</dbReference>
<accession>A0A445AB29</accession>
<evidence type="ECO:0000313" key="2">
    <source>
        <dbReference type="EMBL" id="RYR23656.1"/>
    </source>
</evidence>
<evidence type="ECO:0000313" key="3">
    <source>
        <dbReference type="Proteomes" id="UP000289738"/>
    </source>
</evidence>
<protein>
    <submittedName>
        <fullName evidence="2">Uncharacterized protein</fullName>
    </submittedName>
</protein>
<proteinExistence type="predicted"/>
<evidence type="ECO:0000256" key="1">
    <source>
        <dbReference type="SAM" id="MobiDB-lite"/>
    </source>
</evidence>